<dbReference type="Proteomes" id="UP000541558">
    <property type="component" value="Unassembled WGS sequence"/>
</dbReference>
<accession>A0A8H5C7A2</accession>
<evidence type="ECO:0000256" key="1">
    <source>
        <dbReference type="RuleBase" id="RU363044"/>
    </source>
</evidence>
<comment type="similarity">
    <text evidence="1">Belongs to the helicase family.</text>
</comment>
<dbReference type="InterPro" id="IPR010285">
    <property type="entry name" value="DNA_helicase_pif1-like_DEAD"/>
</dbReference>
<dbReference type="EC" id="5.6.2.3" evidence="1"/>
<keyword evidence="1" id="KW-0234">DNA repair</keyword>
<dbReference type="InterPro" id="IPR027417">
    <property type="entry name" value="P-loop_NTPase"/>
</dbReference>
<dbReference type="Pfam" id="PF20209">
    <property type="entry name" value="DUF6570"/>
    <property type="match status" value="1"/>
</dbReference>
<dbReference type="SUPFAM" id="SSF52540">
    <property type="entry name" value="P-loop containing nucleoside triphosphate hydrolases"/>
    <property type="match status" value="2"/>
</dbReference>
<evidence type="ECO:0000313" key="6">
    <source>
        <dbReference type="EMBL" id="KAF5336454.1"/>
    </source>
</evidence>
<dbReference type="InterPro" id="IPR051055">
    <property type="entry name" value="PIF1_helicase"/>
</dbReference>
<dbReference type="Pfam" id="PF14214">
    <property type="entry name" value="Helitron_like_N"/>
    <property type="match status" value="1"/>
</dbReference>
<keyword evidence="1" id="KW-0067">ATP-binding</keyword>
<keyword evidence="7" id="KW-1185">Reference proteome</keyword>
<keyword evidence="1" id="KW-0347">Helicase</keyword>
<dbReference type="InterPro" id="IPR025476">
    <property type="entry name" value="Helitron_helicase-like"/>
</dbReference>
<dbReference type="GO" id="GO:0000723">
    <property type="term" value="P:telomere maintenance"/>
    <property type="evidence" value="ECO:0007669"/>
    <property type="project" value="InterPro"/>
</dbReference>
<reference evidence="6 7" key="1">
    <citation type="journal article" date="2020" name="ISME J.">
        <title>Uncovering the hidden diversity of litter-decomposition mechanisms in mushroom-forming fungi.</title>
        <authorList>
            <person name="Floudas D."/>
            <person name="Bentzer J."/>
            <person name="Ahren D."/>
            <person name="Johansson T."/>
            <person name="Persson P."/>
            <person name="Tunlid A."/>
        </authorList>
    </citation>
    <scope>NUCLEOTIDE SEQUENCE [LARGE SCALE GENOMIC DNA]</scope>
    <source>
        <strain evidence="6 7">CBS 175.51</strain>
    </source>
</reference>
<evidence type="ECO:0000259" key="5">
    <source>
        <dbReference type="Pfam" id="PF20209"/>
    </source>
</evidence>
<sequence length="1392" mass="158212">MLISRIKTYMQVRYTSGRQLSYKDHIINFRQDISTIATRLPRLPEDVDLVIIRQEGTDLEQHVDFMVRREKVRAALEWKIANDPHYADLQLDEDALAQLPESGSVVGRLQTAREGRQDGLQAQGQGPENATAPEADDADDGNSQTVAGVMDLNGIGRTEVQEIRSGAEEVVNGGPRPQPAAPRPRAYEQEILYAPAADPTPLSEITPGYIPMAFPTLFPDGKCDYYAPRARKVELGEYFAHLLKFRGGRFAQHKRFPWFAFNTLQRARTLSKSKIFIRQNHDEAKLTSNDIEELLREGDERIVAKMMRYGEDIRGTRAYWAARRQELIDAMRVKDSPHIFFTLSAADLQWPDLHQHMPPPEQPADTPADARKQRRTALNNNPHIAAAYLDERIKAYLKHFLGPLLDVVDFWYRYEWQERGSGHIHGFLWIRNAPNPEAIDWSLLKKPDAIIPDDQQEKMDEYLRFWNSIITASHPSPRGPEDANAPLPGQHPCSIPRQELKHTKQELSDLLEWVERHRKCVAGYCLVKRKVPGQDEPTQVCRFDFPMPLRDSPVVGLDSKRRLRFEPTRNDPLLNTHNRAMILAWRANIDLKPVLSKESALEYAAKYATKAEKNAPTFTDLLRSVVEGRNEQMTAQATCQKLLNKMVGERAYPAQETAHLLLGIPLVRSSFNFQTLSLAPNGSFRRLRRQDESNPAVGLADSVTEESWIQRYVQRPESLENLSLHDLMTTHTWYKSAWRKKRNTEGMMRTILRVFPRYPPNPQDDLYDEYCRTKIILHHPFRNLNSIREREDQPWAELMARCQAQEHTHPRDTLRCWEEENREVDEEEEDEDLLNPDVGEMTEDDWQTWARLRPDGGNIPMFGLDDLGKRPLDDGWDLDASRNRWNDVTSMQTWIQEQKREYVYQADEEDLKDPDTLAPEQRVIYDQYVDAYAQILAAGCGKTYTIKLICQTLREMATAHGEPEPFRILAPSGVAALNISGSTLHSGLFIPTGNTFEKLKGTRLAALQLAWNGVYFIIIDEKSMVGLKLLAKVDSRCRQIRPHEADIPFGGFHMALIGDFAQLPPVGDTPLYAPPSTVDNENGKLSRDGATLYSHFLGSHQLLFVHRQQGNSPEQTAFRELLKRASDGRLTMDDWQRLLTRTPANLSQEEQRGFDDAVCLFATRSDVHNVNLLEIQRLNNPCARIKAVHEGGSLAENAPSDEAAGLESQIVLSKGAKVMITRNLWLKQGLVNGTVGTVEDIVWAPGASRSDIPLAVLVSCREYKGPTLWRTAPELPNFPNGVPIIPISALKTTFEVNGKPCARTQIPLRLAWAVTIHKSQGLTLKKIKLGLGKKEFSTGLTFVGLSRVASFKDIMIVDTLDYSRIAKLGGKYLQYRLVDYARRYQLPNPPNA</sequence>
<feature type="region of interest" description="Disordered" evidence="2">
    <location>
        <begin position="115"/>
        <end position="145"/>
    </location>
</feature>
<dbReference type="GO" id="GO:0006281">
    <property type="term" value="P:DNA repair"/>
    <property type="evidence" value="ECO:0007669"/>
    <property type="project" value="UniProtKB-KW"/>
</dbReference>
<evidence type="ECO:0000259" key="4">
    <source>
        <dbReference type="Pfam" id="PF14214"/>
    </source>
</evidence>
<proteinExistence type="inferred from homology"/>
<keyword evidence="1" id="KW-0547">Nucleotide-binding</keyword>
<feature type="region of interest" description="Disordered" evidence="2">
    <location>
        <begin position="475"/>
        <end position="495"/>
    </location>
</feature>
<dbReference type="Gene3D" id="3.40.50.300">
    <property type="entry name" value="P-loop containing nucleotide triphosphate hydrolases"/>
    <property type="match status" value="1"/>
</dbReference>
<keyword evidence="1" id="KW-0233">DNA recombination</keyword>
<dbReference type="GO" id="GO:0005524">
    <property type="term" value="F:ATP binding"/>
    <property type="evidence" value="ECO:0007669"/>
    <property type="project" value="UniProtKB-KW"/>
</dbReference>
<dbReference type="PANTHER" id="PTHR47642">
    <property type="entry name" value="ATP-DEPENDENT DNA HELICASE"/>
    <property type="match status" value="1"/>
</dbReference>
<evidence type="ECO:0000259" key="3">
    <source>
        <dbReference type="Pfam" id="PF05970"/>
    </source>
</evidence>
<comment type="catalytic activity">
    <reaction evidence="1">
        <text>ATP + H2O = ADP + phosphate + H(+)</text>
        <dbReference type="Rhea" id="RHEA:13065"/>
        <dbReference type="ChEBI" id="CHEBI:15377"/>
        <dbReference type="ChEBI" id="CHEBI:15378"/>
        <dbReference type="ChEBI" id="CHEBI:30616"/>
        <dbReference type="ChEBI" id="CHEBI:43474"/>
        <dbReference type="ChEBI" id="CHEBI:456216"/>
        <dbReference type="EC" id="5.6.2.3"/>
    </reaction>
</comment>
<protein>
    <recommendedName>
        <fullName evidence="1">ATP-dependent DNA helicase</fullName>
        <ecNumber evidence="1">5.6.2.3</ecNumber>
    </recommendedName>
</protein>
<keyword evidence="1" id="KW-0227">DNA damage</keyword>
<feature type="domain" description="Helitron helicase-like" evidence="4">
    <location>
        <begin position="238"/>
        <end position="427"/>
    </location>
</feature>
<gene>
    <name evidence="6" type="ORF">D9611_006665</name>
</gene>
<comment type="caution">
    <text evidence="6">The sequence shown here is derived from an EMBL/GenBank/DDBJ whole genome shotgun (WGS) entry which is preliminary data.</text>
</comment>
<dbReference type="Pfam" id="PF05970">
    <property type="entry name" value="PIF1"/>
    <property type="match status" value="1"/>
</dbReference>
<name>A0A8H5C7A2_9AGAR</name>
<dbReference type="PANTHER" id="PTHR47642:SF5">
    <property type="entry name" value="ATP-DEPENDENT DNA HELICASE"/>
    <property type="match status" value="1"/>
</dbReference>
<dbReference type="GO" id="GO:0016787">
    <property type="term" value="F:hydrolase activity"/>
    <property type="evidence" value="ECO:0007669"/>
    <property type="project" value="UniProtKB-KW"/>
</dbReference>
<keyword evidence="1" id="KW-0378">Hydrolase</keyword>
<dbReference type="OrthoDB" id="432234at2759"/>
<dbReference type="InterPro" id="IPR046700">
    <property type="entry name" value="DUF6570"/>
</dbReference>
<evidence type="ECO:0000313" key="7">
    <source>
        <dbReference type="Proteomes" id="UP000541558"/>
    </source>
</evidence>
<comment type="cofactor">
    <cofactor evidence="1">
        <name>Mg(2+)</name>
        <dbReference type="ChEBI" id="CHEBI:18420"/>
    </cofactor>
</comment>
<organism evidence="6 7">
    <name type="scientific">Ephemerocybe angulata</name>
    <dbReference type="NCBI Taxonomy" id="980116"/>
    <lineage>
        <taxon>Eukaryota</taxon>
        <taxon>Fungi</taxon>
        <taxon>Dikarya</taxon>
        <taxon>Basidiomycota</taxon>
        <taxon>Agaricomycotina</taxon>
        <taxon>Agaricomycetes</taxon>
        <taxon>Agaricomycetidae</taxon>
        <taxon>Agaricales</taxon>
        <taxon>Agaricineae</taxon>
        <taxon>Psathyrellaceae</taxon>
        <taxon>Ephemerocybe</taxon>
    </lineage>
</organism>
<dbReference type="EMBL" id="JAACJK010000058">
    <property type="protein sequence ID" value="KAF5336454.1"/>
    <property type="molecule type" value="Genomic_DNA"/>
</dbReference>
<feature type="domain" description="DUF6570" evidence="5">
    <location>
        <begin position="1"/>
        <end position="96"/>
    </location>
</feature>
<feature type="domain" description="DNA helicase Pif1-like DEAD-box helicase" evidence="3">
    <location>
        <begin position="919"/>
        <end position="1070"/>
    </location>
</feature>
<evidence type="ECO:0000256" key="2">
    <source>
        <dbReference type="SAM" id="MobiDB-lite"/>
    </source>
</evidence>
<dbReference type="GO" id="GO:0006310">
    <property type="term" value="P:DNA recombination"/>
    <property type="evidence" value="ECO:0007669"/>
    <property type="project" value="UniProtKB-KW"/>
</dbReference>
<dbReference type="GO" id="GO:0043139">
    <property type="term" value="F:5'-3' DNA helicase activity"/>
    <property type="evidence" value="ECO:0007669"/>
    <property type="project" value="UniProtKB-EC"/>
</dbReference>